<reference evidence="1 2" key="2">
    <citation type="journal article" date="2022" name="Mol. Ecol. Resour.">
        <title>The genomes of chicory, endive, great burdock and yacon provide insights into Asteraceae paleo-polyploidization history and plant inulin production.</title>
        <authorList>
            <person name="Fan W."/>
            <person name="Wang S."/>
            <person name="Wang H."/>
            <person name="Wang A."/>
            <person name="Jiang F."/>
            <person name="Liu H."/>
            <person name="Zhao H."/>
            <person name="Xu D."/>
            <person name="Zhang Y."/>
        </authorList>
    </citation>
    <scope>NUCLEOTIDE SEQUENCE [LARGE SCALE GENOMIC DNA]</scope>
    <source>
        <strain evidence="2">cv. Yunnan</strain>
        <tissue evidence="1">Leaves</tissue>
    </source>
</reference>
<evidence type="ECO:0000313" key="1">
    <source>
        <dbReference type="EMBL" id="KAI3819771.1"/>
    </source>
</evidence>
<gene>
    <name evidence="1" type="ORF">L1987_13620</name>
</gene>
<name>A0ACB9JHY8_9ASTR</name>
<dbReference type="EMBL" id="CM042021">
    <property type="protein sequence ID" value="KAI3819771.1"/>
    <property type="molecule type" value="Genomic_DNA"/>
</dbReference>
<organism evidence="1 2">
    <name type="scientific">Smallanthus sonchifolius</name>
    <dbReference type="NCBI Taxonomy" id="185202"/>
    <lineage>
        <taxon>Eukaryota</taxon>
        <taxon>Viridiplantae</taxon>
        <taxon>Streptophyta</taxon>
        <taxon>Embryophyta</taxon>
        <taxon>Tracheophyta</taxon>
        <taxon>Spermatophyta</taxon>
        <taxon>Magnoliopsida</taxon>
        <taxon>eudicotyledons</taxon>
        <taxon>Gunneridae</taxon>
        <taxon>Pentapetalae</taxon>
        <taxon>asterids</taxon>
        <taxon>campanulids</taxon>
        <taxon>Asterales</taxon>
        <taxon>Asteraceae</taxon>
        <taxon>Asteroideae</taxon>
        <taxon>Heliantheae alliance</taxon>
        <taxon>Millerieae</taxon>
        <taxon>Smallanthus</taxon>
    </lineage>
</organism>
<reference evidence="2" key="1">
    <citation type="journal article" date="2022" name="Mol. Ecol. Resour.">
        <title>The genomes of chicory, endive, great burdock and yacon provide insights into Asteraceae palaeo-polyploidization history and plant inulin production.</title>
        <authorList>
            <person name="Fan W."/>
            <person name="Wang S."/>
            <person name="Wang H."/>
            <person name="Wang A."/>
            <person name="Jiang F."/>
            <person name="Liu H."/>
            <person name="Zhao H."/>
            <person name="Xu D."/>
            <person name="Zhang Y."/>
        </authorList>
    </citation>
    <scope>NUCLEOTIDE SEQUENCE [LARGE SCALE GENOMIC DNA]</scope>
    <source>
        <strain evidence="2">cv. Yunnan</strain>
    </source>
</reference>
<evidence type="ECO:0000313" key="2">
    <source>
        <dbReference type="Proteomes" id="UP001056120"/>
    </source>
</evidence>
<keyword evidence="2" id="KW-1185">Reference proteome</keyword>
<dbReference type="Proteomes" id="UP001056120">
    <property type="component" value="Linkage Group LG04"/>
</dbReference>
<comment type="caution">
    <text evidence="1">The sequence shown here is derived from an EMBL/GenBank/DDBJ whole genome shotgun (WGS) entry which is preliminary data.</text>
</comment>
<protein>
    <submittedName>
        <fullName evidence="1">Uncharacterized protein</fullName>
    </submittedName>
</protein>
<proteinExistence type="predicted"/>
<sequence length="102" mass="11910">MERWCYHGGERSRLHAFGRKEYERKRGILGIWKVSIDTSWTGVCFVAASYFGHEIAILHRLIKVGPKSQSTKLWYLQNHIGRRLFKIYTTKGAKHGGLIRLH</sequence>
<accession>A0ACB9JHY8</accession>